<proteinExistence type="predicted"/>
<evidence type="ECO:0000256" key="1">
    <source>
        <dbReference type="SAM" id="Phobius"/>
    </source>
</evidence>
<reference evidence="2 3" key="1">
    <citation type="journal article" date="2014" name="Genome Announc.">
        <title>Draft genome sequences of the altered schaedler flora, a defined bacterial community from gnotobiotic mice.</title>
        <authorList>
            <person name="Wannemuehler M.J."/>
            <person name="Overstreet A.M."/>
            <person name="Ward D.V."/>
            <person name="Phillips G.J."/>
        </authorList>
    </citation>
    <scope>NUCLEOTIDE SEQUENCE [LARGE SCALE GENOMIC DNA]</scope>
    <source>
        <strain evidence="2 3">ASF492</strain>
    </source>
</reference>
<protein>
    <recommendedName>
        <fullName evidence="4">Integral membrane protein</fullName>
    </recommendedName>
</protein>
<organism evidence="2 3">
    <name type="scientific">Eubacterium plexicaudatum ASF492</name>
    <dbReference type="NCBI Taxonomy" id="1235802"/>
    <lineage>
        <taxon>Bacteria</taxon>
        <taxon>Bacillati</taxon>
        <taxon>Bacillota</taxon>
        <taxon>Clostridia</taxon>
        <taxon>Eubacteriales</taxon>
        <taxon>Eubacteriaceae</taxon>
        <taxon>Eubacterium</taxon>
    </lineage>
</organism>
<feature type="transmembrane region" description="Helical" evidence="1">
    <location>
        <begin position="12"/>
        <end position="30"/>
    </location>
</feature>
<feature type="transmembrane region" description="Helical" evidence="1">
    <location>
        <begin position="51"/>
        <end position="71"/>
    </location>
</feature>
<dbReference type="eggNOG" id="COG2364">
    <property type="taxonomic scope" value="Bacteria"/>
</dbReference>
<dbReference type="InterPro" id="IPR038750">
    <property type="entry name" value="YczE/YyaS-like"/>
</dbReference>
<dbReference type="AlphaFoldDB" id="N2BD32"/>
<feature type="transmembrane region" description="Helical" evidence="1">
    <location>
        <begin position="161"/>
        <end position="189"/>
    </location>
</feature>
<dbReference type="PANTHER" id="PTHR40078">
    <property type="entry name" value="INTEGRAL MEMBRANE PROTEIN-RELATED"/>
    <property type="match status" value="1"/>
</dbReference>
<keyword evidence="3" id="KW-1185">Reference proteome</keyword>
<dbReference type="Proteomes" id="UP000012589">
    <property type="component" value="Unassembled WGS sequence"/>
</dbReference>
<comment type="caution">
    <text evidence="2">The sequence shown here is derived from an EMBL/GenBank/DDBJ whole genome shotgun (WGS) entry which is preliminary data.</text>
</comment>
<dbReference type="PANTHER" id="PTHR40078:SF1">
    <property type="entry name" value="INTEGRAL MEMBRANE PROTEIN"/>
    <property type="match status" value="1"/>
</dbReference>
<feature type="transmembrane region" description="Helical" evidence="1">
    <location>
        <begin position="77"/>
        <end position="98"/>
    </location>
</feature>
<dbReference type="OrthoDB" id="9814474at2"/>
<evidence type="ECO:0008006" key="4">
    <source>
        <dbReference type="Google" id="ProtNLM"/>
    </source>
</evidence>
<name>N2BD32_9FIRM</name>
<keyword evidence="1" id="KW-1133">Transmembrane helix</keyword>
<keyword evidence="1" id="KW-0812">Transmembrane</keyword>
<gene>
    <name evidence="2" type="ORF">C823_00730</name>
</gene>
<dbReference type="HOGENOM" id="CLU_083843_1_3_9"/>
<dbReference type="EMBL" id="AQFT01000023">
    <property type="protein sequence ID" value="EMZ36363.1"/>
    <property type="molecule type" value="Genomic_DNA"/>
</dbReference>
<sequence>MKGYLSTIGVRRIMGMVVGNVILGIGIAVFRISLLGNDPFSAMMMAGAERLGIAYGLLVPIVNILFFTAEITWGRHFIGIGTFVNWFLLGAIAEQFIVRFEVFGIAQRGMPVRLLTVAVGVLVVSLGVSLYQSADLGIAPYDSISIIMSEHSPLPYFWCRLATDVVCAAVCFVLGGIVNVGTAVCAFGLGPFIHFFDRHVSQRLLGICENKQIQS</sequence>
<dbReference type="PATRIC" id="fig|1235802.3.peg.783"/>
<dbReference type="Pfam" id="PF19700">
    <property type="entry name" value="DUF6198"/>
    <property type="match status" value="1"/>
</dbReference>
<dbReference type="STRING" id="1235802.C823_00730"/>
<evidence type="ECO:0000313" key="2">
    <source>
        <dbReference type="EMBL" id="EMZ36363.1"/>
    </source>
</evidence>
<keyword evidence="1" id="KW-0472">Membrane</keyword>
<accession>N2BD32</accession>
<feature type="transmembrane region" description="Helical" evidence="1">
    <location>
        <begin position="110"/>
        <end position="131"/>
    </location>
</feature>
<evidence type="ECO:0000313" key="3">
    <source>
        <dbReference type="Proteomes" id="UP000012589"/>
    </source>
</evidence>